<reference evidence="1 2" key="1">
    <citation type="journal article" date="2014" name="PLoS ONE">
        <title>Global Analysis of Gene Expression Profiles in Physic Nut (Jatropha curcas L.) Seedlings Exposed to Salt Stress.</title>
        <authorList>
            <person name="Zhang L."/>
            <person name="Zhang C."/>
            <person name="Wu P."/>
            <person name="Chen Y."/>
            <person name="Li M."/>
            <person name="Jiang H."/>
            <person name="Wu G."/>
        </authorList>
    </citation>
    <scope>NUCLEOTIDE SEQUENCE [LARGE SCALE GENOMIC DNA]</scope>
    <source>
        <strain evidence="2">cv. GZQX0401</strain>
        <tissue evidence="1">Young leaves</tissue>
    </source>
</reference>
<evidence type="ECO:0000313" key="2">
    <source>
        <dbReference type="Proteomes" id="UP000027138"/>
    </source>
</evidence>
<dbReference type="AlphaFoldDB" id="A0A067J9D5"/>
<gene>
    <name evidence="1" type="ORF">JCGZ_06439</name>
</gene>
<protein>
    <recommendedName>
        <fullName evidence="3">Aminotransferase-like plant mobile domain-containing protein</fullName>
    </recommendedName>
</protein>
<keyword evidence="2" id="KW-1185">Reference proteome</keyword>
<dbReference type="Proteomes" id="UP000027138">
    <property type="component" value="Unassembled WGS sequence"/>
</dbReference>
<accession>A0A067J9D5</accession>
<organism evidence="1 2">
    <name type="scientific">Jatropha curcas</name>
    <name type="common">Barbados nut</name>
    <dbReference type="NCBI Taxonomy" id="180498"/>
    <lineage>
        <taxon>Eukaryota</taxon>
        <taxon>Viridiplantae</taxon>
        <taxon>Streptophyta</taxon>
        <taxon>Embryophyta</taxon>
        <taxon>Tracheophyta</taxon>
        <taxon>Spermatophyta</taxon>
        <taxon>Magnoliopsida</taxon>
        <taxon>eudicotyledons</taxon>
        <taxon>Gunneridae</taxon>
        <taxon>Pentapetalae</taxon>
        <taxon>rosids</taxon>
        <taxon>fabids</taxon>
        <taxon>Malpighiales</taxon>
        <taxon>Euphorbiaceae</taxon>
        <taxon>Crotonoideae</taxon>
        <taxon>Jatropheae</taxon>
        <taxon>Jatropha</taxon>
    </lineage>
</organism>
<evidence type="ECO:0008006" key="3">
    <source>
        <dbReference type="Google" id="ProtNLM"/>
    </source>
</evidence>
<proteinExistence type="predicted"/>
<sequence length="155" mass="17573">MTSSDHSSDEDFLESLGISLDIDLTADADTHAFVTGIYAQVWLKDHLQVVAAPTFLPYNPSQYHMQRILITHPSTDAWTSWLIELGLDEVLWYISWYDIARFIQVSFRHTRVYLLGLTHCTWYCASHVLRQMGIDQTVPIVDGTSVDSVITPGVT</sequence>
<dbReference type="OrthoDB" id="1748438at2759"/>
<evidence type="ECO:0000313" key="1">
    <source>
        <dbReference type="EMBL" id="KDP20362.1"/>
    </source>
</evidence>
<dbReference type="EMBL" id="KK916169">
    <property type="protein sequence ID" value="KDP20362.1"/>
    <property type="molecule type" value="Genomic_DNA"/>
</dbReference>
<name>A0A067J9D5_JATCU</name>